<dbReference type="InterPro" id="IPR036871">
    <property type="entry name" value="PX_dom_sf"/>
</dbReference>
<evidence type="ECO:0000313" key="3">
    <source>
        <dbReference type="Proteomes" id="UP000274131"/>
    </source>
</evidence>
<dbReference type="Proteomes" id="UP000274131">
    <property type="component" value="Unassembled WGS sequence"/>
</dbReference>
<protein>
    <submittedName>
        <fullName evidence="4">PX domain-containing protein</fullName>
    </submittedName>
</protein>
<dbReference type="PANTHER" id="PTHR12431:SF14">
    <property type="entry name" value="LD15323P"/>
    <property type="match status" value="1"/>
</dbReference>
<dbReference type="AlphaFoldDB" id="A0A0N4V9U6"/>
<dbReference type="EMBL" id="UXUI01008628">
    <property type="protein sequence ID" value="VDD91984.1"/>
    <property type="molecule type" value="Genomic_DNA"/>
</dbReference>
<dbReference type="SUPFAM" id="SSF64268">
    <property type="entry name" value="PX domain"/>
    <property type="match status" value="1"/>
</dbReference>
<reference evidence="4" key="1">
    <citation type="submission" date="2016-04" db="UniProtKB">
        <authorList>
            <consortium name="WormBaseParasite"/>
        </authorList>
    </citation>
    <scope>IDENTIFICATION</scope>
</reference>
<dbReference type="STRING" id="51028.A0A0N4V9U6"/>
<dbReference type="PROSITE" id="PS50195">
    <property type="entry name" value="PX"/>
    <property type="match status" value="1"/>
</dbReference>
<sequence length="527" mass="60421">MEIDLLAGRGNKRCLGVNFHDSHHDTRHPNSYGACFAVLNEFQAYNLHVNGAYHASVRYSKLLRFHGKLHEHFGSDLKLAEFPAKKFFRNLDKNAIKERRLGLAAYFQSLVQQPAVAQHYITECYFLSFQVDSFRPSSNKVLIDISLPDGSSKTIRCSVQHSPEIVLKRFAEDFGIERSHAEKFGLFIARKRGYSGGSQLMAIGSEEEYPDFLCKKLDCLPIIFVTIFLNLIPDFTAGVRLLRNFESPYVSLQLLNRKSAPSGVFYCLLIRKLVWDPKVEITLFNDPGAVLLLYKQAVCELRNGKINPLHESEMNELIEAEKKGASAQFLRLCYNQPTYGYECLEDCVSDYPAVDTHCHLKVGRRCIVLDYADLNNLVSFYPNIGLVLCVSVIYIVQREYSYLILFKMDGNKITPVSPLILRLILTILKDGRSQAVFRATRIRVWRIAQIADCDPDFIFQFEYLMSKELFKNITLRTRQAVLLSLIMQSFGAEILKHPRLANYQYLDVRYMKEESSKSTNNPVLKNI</sequence>
<dbReference type="OrthoDB" id="5772781at2759"/>
<dbReference type="Gene3D" id="2.30.29.30">
    <property type="entry name" value="Pleckstrin-homology domain (PH domain)/Phosphotyrosine-binding domain (PTB)"/>
    <property type="match status" value="1"/>
</dbReference>
<dbReference type="InterPro" id="IPR040842">
    <property type="entry name" value="SNX17/31_FERM"/>
</dbReference>
<dbReference type="InterPro" id="IPR011993">
    <property type="entry name" value="PH-like_dom_sf"/>
</dbReference>
<organism evidence="4">
    <name type="scientific">Enterobius vermicularis</name>
    <name type="common">Human pinworm</name>
    <dbReference type="NCBI Taxonomy" id="51028"/>
    <lineage>
        <taxon>Eukaryota</taxon>
        <taxon>Metazoa</taxon>
        <taxon>Ecdysozoa</taxon>
        <taxon>Nematoda</taxon>
        <taxon>Chromadorea</taxon>
        <taxon>Rhabditida</taxon>
        <taxon>Spirurina</taxon>
        <taxon>Oxyuridomorpha</taxon>
        <taxon>Oxyuroidea</taxon>
        <taxon>Oxyuridae</taxon>
        <taxon>Enterobius</taxon>
    </lineage>
</organism>
<dbReference type="WBParaSite" id="EVEC_0000721901-mRNA-1">
    <property type="protein sequence ID" value="EVEC_0000721901-mRNA-1"/>
    <property type="gene ID" value="EVEC_0000721901"/>
</dbReference>
<dbReference type="GO" id="GO:0006886">
    <property type="term" value="P:intracellular protein transport"/>
    <property type="evidence" value="ECO:0007669"/>
    <property type="project" value="TreeGrafter"/>
</dbReference>
<dbReference type="Gene3D" id="3.30.1520.10">
    <property type="entry name" value="Phox-like domain"/>
    <property type="match status" value="1"/>
</dbReference>
<dbReference type="Pfam" id="PF00787">
    <property type="entry name" value="PX"/>
    <property type="match status" value="1"/>
</dbReference>
<dbReference type="GO" id="GO:0005769">
    <property type="term" value="C:early endosome"/>
    <property type="evidence" value="ECO:0007669"/>
    <property type="project" value="TreeGrafter"/>
</dbReference>
<evidence type="ECO:0000313" key="2">
    <source>
        <dbReference type="EMBL" id="VDD91984.1"/>
    </source>
</evidence>
<gene>
    <name evidence="2" type="ORF">EVEC_LOCUS6735</name>
</gene>
<reference evidence="2 3" key="2">
    <citation type="submission" date="2018-10" db="EMBL/GenBank/DDBJ databases">
        <authorList>
            <consortium name="Pathogen Informatics"/>
        </authorList>
    </citation>
    <scope>NUCLEOTIDE SEQUENCE [LARGE SCALE GENOMIC DNA]</scope>
</reference>
<accession>A0A0N4V9U6</accession>
<feature type="domain" description="PX" evidence="1">
    <location>
        <begin position="1"/>
        <end position="133"/>
    </location>
</feature>
<dbReference type="Pfam" id="PF18116">
    <property type="entry name" value="SNX17_FERM_C"/>
    <property type="match status" value="1"/>
</dbReference>
<evidence type="ECO:0000259" key="1">
    <source>
        <dbReference type="PROSITE" id="PS50195"/>
    </source>
</evidence>
<keyword evidence="3" id="KW-1185">Reference proteome</keyword>
<dbReference type="SMART" id="SM00312">
    <property type="entry name" value="PX"/>
    <property type="match status" value="1"/>
</dbReference>
<evidence type="ECO:0000313" key="4">
    <source>
        <dbReference type="WBParaSite" id="EVEC_0000721901-mRNA-1"/>
    </source>
</evidence>
<dbReference type="InterPro" id="IPR001683">
    <property type="entry name" value="PX_dom"/>
</dbReference>
<dbReference type="GO" id="GO:0035091">
    <property type="term" value="F:phosphatidylinositol binding"/>
    <property type="evidence" value="ECO:0007669"/>
    <property type="project" value="InterPro"/>
</dbReference>
<proteinExistence type="predicted"/>
<name>A0A0N4V9U6_ENTVE</name>
<dbReference type="PANTHER" id="PTHR12431">
    <property type="entry name" value="SORTING NEXIN 17 AND 27"/>
    <property type="match status" value="1"/>
</dbReference>
<dbReference type="Gene3D" id="1.20.80.60">
    <property type="match status" value="1"/>
</dbReference>
<dbReference type="Gene3D" id="3.10.20.90">
    <property type="entry name" value="Phosphatidylinositol 3-kinase Catalytic Subunit, Chain A, domain 1"/>
    <property type="match status" value="1"/>
</dbReference>
<dbReference type="GO" id="GO:0032456">
    <property type="term" value="P:endocytic recycling"/>
    <property type="evidence" value="ECO:0007669"/>
    <property type="project" value="TreeGrafter"/>
</dbReference>